<dbReference type="AlphaFoldDB" id="A0ABD1MBV3"/>
<dbReference type="PANTHER" id="PTHR21596">
    <property type="entry name" value="RIBONUCLEASE P SUBUNIT P38"/>
    <property type="match status" value="1"/>
</dbReference>
<evidence type="ECO:0000313" key="3">
    <source>
        <dbReference type="EMBL" id="KAL2333254.1"/>
    </source>
</evidence>
<evidence type="ECO:0000313" key="4">
    <source>
        <dbReference type="Proteomes" id="UP001603857"/>
    </source>
</evidence>
<comment type="caution">
    <text evidence="3">The sequence shown here is derived from an EMBL/GenBank/DDBJ whole genome shotgun (WGS) entry which is preliminary data.</text>
</comment>
<dbReference type="EMBL" id="JBGMDY010000005">
    <property type="protein sequence ID" value="KAL2333254.1"/>
    <property type="molecule type" value="Genomic_DNA"/>
</dbReference>
<feature type="domain" description="Factor of DNA methylation 1-5/IDN2" evidence="2">
    <location>
        <begin position="225"/>
        <end position="355"/>
    </location>
</feature>
<dbReference type="Pfam" id="PF03469">
    <property type="entry name" value="XH"/>
    <property type="match status" value="1"/>
</dbReference>
<sequence>MLNHNFEYEEALSKQRMIIESLQNEIECKNHRLMEMEHKHSETLAFARRLVIGLVENINSKEKSLLEMECKYHESLNRVQINFNREREKLHETCHKDLQMKNIKANMNHDMKCLKKKHMQLTKDLEESKTLNDQQQRNFIEEIENLKRMVGDLSHVGSSGDLNTQISTFKNQLKDKMEYLELVENLYSSLVVKEHQYRQELYDARKESINSLRDMFRGRSQLGIKRMGELDPKPFQDLCLQKYSGEQWQEISANLCSSWEENIKDPSWHPFKKIEVNGILQEILDANDEKLKGLRSECGEVVYKAVTNALMEIEEYNSSGRYAISEIWNRKEGRKATLKEIIRYIIKQLKTHKRKRK</sequence>
<keyword evidence="4" id="KW-1185">Reference proteome</keyword>
<dbReference type="InterPro" id="IPR005379">
    <property type="entry name" value="FDM1-5/IDN2_XH"/>
</dbReference>
<reference evidence="3 4" key="1">
    <citation type="submission" date="2024-08" db="EMBL/GenBank/DDBJ databases">
        <title>Insights into the chromosomal genome structure of Flemingia macrophylla.</title>
        <authorList>
            <person name="Ding Y."/>
            <person name="Zhao Y."/>
            <person name="Bi W."/>
            <person name="Wu M."/>
            <person name="Zhao G."/>
            <person name="Gong Y."/>
            <person name="Li W."/>
            <person name="Zhang P."/>
        </authorList>
    </citation>
    <scope>NUCLEOTIDE SEQUENCE [LARGE SCALE GENOMIC DNA]</scope>
    <source>
        <strain evidence="3">DYQJB</strain>
        <tissue evidence="3">Leaf</tissue>
    </source>
</reference>
<dbReference type="Proteomes" id="UP001603857">
    <property type="component" value="Unassembled WGS sequence"/>
</dbReference>
<keyword evidence="1" id="KW-0175">Coiled coil</keyword>
<dbReference type="InterPro" id="IPR045177">
    <property type="entry name" value="FDM1-5/IDN2"/>
</dbReference>
<organism evidence="3 4">
    <name type="scientific">Flemingia macrophylla</name>
    <dbReference type="NCBI Taxonomy" id="520843"/>
    <lineage>
        <taxon>Eukaryota</taxon>
        <taxon>Viridiplantae</taxon>
        <taxon>Streptophyta</taxon>
        <taxon>Embryophyta</taxon>
        <taxon>Tracheophyta</taxon>
        <taxon>Spermatophyta</taxon>
        <taxon>Magnoliopsida</taxon>
        <taxon>eudicotyledons</taxon>
        <taxon>Gunneridae</taxon>
        <taxon>Pentapetalae</taxon>
        <taxon>rosids</taxon>
        <taxon>fabids</taxon>
        <taxon>Fabales</taxon>
        <taxon>Fabaceae</taxon>
        <taxon>Papilionoideae</taxon>
        <taxon>50 kb inversion clade</taxon>
        <taxon>NPAAA clade</taxon>
        <taxon>indigoferoid/millettioid clade</taxon>
        <taxon>Phaseoleae</taxon>
        <taxon>Flemingia</taxon>
    </lineage>
</organism>
<evidence type="ECO:0000256" key="1">
    <source>
        <dbReference type="SAM" id="Coils"/>
    </source>
</evidence>
<gene>
    <name evidence="3" type="ORF">Fmac_014467</name>
</gene>
<evidence type="ECO:0000259" key="2">
    <source>
        <dbReference type="Pfam" id="PF03469"/>
    </source>
</evidence>
<feature type="coiled-coil region" evidence="1">
    <location>
        <begin position="111"/>
        <end position="138"/>
    </location>
</feature>
<accession>A0ABD1MBV3</accession>
<proteinExistence type="predicted"/>
<protein>
    <recommendedName>
        <fullName evidence="2">Factor of DNA methylation 1-5/IDN2 domain-containing protein</fullName>
    </recommendedName>
</protein>
<name>A0ABD1MBV3_9FABA</name>
<dbReference type="PANTHER" id="PTHR21596:SF23">
    <property type="entry name" value="FACTOR OF DNA METHYLATION 4"/>
    <property type="match status" value="1"/>
</dbReference>